<gene>
    <name evidence="1" type="ORF">SNEC2469_LOCUS10401</name>
</gene>
<evidence type="ECO:0000313" key="1">
    <source>
        <dbReference type="EMBL" id="CAE7384112.1"/>
    </source>
</evidence>
<proteinExistence type="predicted"/>
<evidence type="ECO:0000313" key="2">
    <source>
        <dbReference type="Proteomes" id="UP000601435"/>
    </source>
</evidence>
<comment type="caution">
    <text evidence="1">The sequence shown here is derived from an EMBL/GenBank/DDBJ whole genome shotgun (WGS) entry which is preliminary data.</text>
</comment>
<accession>A0A812QJC9</accession>
<dbReference type="EMBL" id="CAJNJA010016596">
    <property type="protein sequence ID" value="CAE7384112.1"/>
    <property type="molecule type" value="Genomic_DNA"/>
</dbReference>
<protein>
    <submittedName>
        <fullName evidence="1">Uncharacterized protein</fullName>
    </submittedName>
</protein>
<name>A0A812QJC9_9DINO</name>
<feature type="non-terminal residue" evidence="1">
    <location>
        <position position="182"/>
    </location>
</feature>
<dbReference type="Proteomes" id="UP000601435">
    <property type="component" value="Unassembled WGS sequence"/>
</dbReference>
<reference evidence="1" key="1">
    <citation type="submission" date="2021-02" db="EMBL/GenBank/DDBJ databases">
        <authorList>
            <person name="Dougan E. K."/>
            <person name="Rhodes N."/>
            <person name="Thang M."/>
            <person name="Chan C."/>
        </authorList>
    </citation>
    <scope>NUCLEOTIDE SEQUENCE</scope>
</reference>
<dbReference type="AlphaFoldDB" id="A0A812QJC9"/>
<organism evidence="1 2">
    <name type="scientific">Symbiodinium necroappetens</name>
    <dbReference type="NCBI Taxonomy" id="1628268"/>
    <lineage>
        <taxon>Eukaryota</taxon>
        <taxon>Sar</taxon>
        <taxon>Alveolata</taxon>
        <taxon>Dinophyceae</taxon>
        <taxon>Suessiales</taxon>
        <taxon>Symbiodiniaceae</taxon>
        <taxon>Symbiodinium</taxon>
    </lineage>
</organism>
<sequence length="182" mass="20279">DLSSSSLADLIIAEDEGELPLHLLQRRQMRRVKEYREAMRASAAEESSKARWPPPPFDFEDPGAKYSAFIEDNEESRPPPLTPMVVKAKPTRRRSLDLHFNAATGLALGGVSTLSCCCEHFYHRMTVGSSAVCLLFVKIARFQSHVVPDPVHARGHLCCCPPVPGRQAGREGDRRDQRRVGC</sequence>
<keyword evidence="2" id="KW-1185">Reference proteome</keyword>